<evidence type="ECO:0000256" key="1">
    <source>
        <dbReference type="ARBA" id="ARBA00001554"/>
    </source>
</evidence>
<dbReference type="RefSeq" id="WP_144707251.1">
    <property type="nucleotide sequence ID" value="NZ_VNJJ01000026.1"/>
</dbReference>
<evidence type="ECO:0000256" key="4">
    <source>
        <dbReference type="HAMAP-Rule" id="MF_00434"/>
    </source>
</evidence>
<dbReference type="NCBIfam" id="NF002017">
    <property type="entry name" value="PRK00823.1-2"/>
    <property type="match status" value="1"/>
</dbReference>
<dbReference type="EC" id="4.2.1.96" evidence="4"/>
<dbReference type="HAMAP" id="MF_00434">
    <property type="entry name" value="Pterin_4_alpha"/>
    <property type="match status" value="1"/>
</dbReference>
<reference evidence="5 6" key="1">
    <citation type="submission" date="2019-07" db="EMBL/GenBank/DDBJ databases">
        <authorList>
            <person name="Kim J."/>
        </authorList>
    </citation>
    <scope>NUCLEOTIDE SEQUENCE [LARGE SCALE GENOMIC DNA]</scope>
    <source>
        <strain evidence="5 6">G13</strain>
    </source>
</reference>
<dbReference type="GO" id="GO:0008124">
    <property type="term" value="F:4-alpha-hydroxytetrahydrobiopterin dehydratase activity"/>
    <property type="evidence" value="ECO:0007669"/>
    <property type="project" value="UniProtKB-UniRule"/>
</dbReference>
<dbReference type="PANTHER" id="PTHR12599:SF0">
    <property type="entry name" value="PTERIN-4-ALPHA-CARBINOLAMINE DEHYDRATASE"/>
    <property type="match status" value="1"/>
</dbReference>
<name>A0A559J543_9BACL</name>
<evidence type="ECO:0000256" key="2">
    <source>
        <dbReference type="ARBA" id="ARBA00006472"/>
    </source>
</evidence>
<dbReference type="GO" id="GO:0006729">
    <property type="term" value="P:tetrahydrobiopterin biosynthetic process"/>
    <property type="evidence" value="ECO:0007669"/>
    <property type="project" value="InterPro"/>
</dbReference>
<evidence type="ECO:0000313" key="6">
    <source>
        <dbReference type="Proteomes" id="UP000316330"/>
    </source>
</evidence>
<evidence type="ECO:0000256" key="3">
    <source>
        <dbReference type="ARBA" id="ARBA00023239"/>
    </source>
</evidence>
<dbReference type="InterPro" id="IPR036428">
    <property type="entry name" value="PCD_sf"/>
</dbReference>
<dbReference type="SUPFAM" id="SSF55248">
    <property type="entry name" value="PCD-like"/>
    <property type="match status" value="1"/>
</dbReference>
<dbReference type="OrthoDB" id="9800108at2"/>
<dbReference type="Gene3D" id="3.30.1360.20">
    <property type="entry name" value="Transcriptional coactivator/pterin dehydratase"/>
    <property type="match status" value="1"/>
</dbReference>
<dbReference type="InterPro" id="IPR001533">
    <property type="entry name" value="Pterin_deHydtase"/>
</dbReference>
<dbReference type="Pfam" id="PF01329">
    <property type="entry name" value="Pterin_4a"/>
    <property type="match status" value="1"/>
</dbReference>
<sequence>MDKYPLLAPEELDEGLKKLEGWKTEENGKWLVRTRMLPSFKEAVAFVNEVAAIAEKMNHHPFIGIDYRRVTLRLTTWHSGGLTRLDLESAQAYDRILK</sequence>
<comment type="catalytic activity">
    <reaction evidence="1 4">
        <text>(4aS,6R)-4a-hydroxy-L-erythro-5,6,7,8-tetrahydrobiopterin = (6R)-L-erythro-6,7-dihydrobiopterin + H2O</text>
        <dbReference type="Rhea" id="RHEA:11920"/>
        <dbReference type="ChEBI" id="CHEBI:15377"/>
        <dbReference type="ChEBI" id="CHEBI:15642"/>
        <dbReference type="ChEBI" id="CHEBI:43120"/>
        <dbReference type="EC" id="4.2.1.96"/>
    </reaction>
</comment>
<proteinExistence type="inferred from homology"/>
<protein>
    <recommendedName>
        <fullName evidence="4">Putative pterin-4-alpha-carbinolamine dehydratase</fullName>
        <shortName evidence="4">PHS</shortName>
        <ecNumber evidence="4">4.2.1.96</ecNumber>
    </recommendedName>
    <alternativeName>
        <fullName evidence="4">4-alpha-hydroxy-tetrahydropterin dehydratase</fullName>
    </alternativeName>
    <alternativeName>
        <fullName evidence="4">Pterin carbinolamine dehydratase</fullName>
        <shortName evidence="4">PCD</shortName>
    </alternativeName>
</protein>
<dbReference type="CDD" id="cd00488">
    <property type="entry name" value="PCD_DCoH"/>
    <property type="match status" value="1"/>
</dbReference>
<dbReference type="EMBL" id="VNJJ01000026">
    <property type="protein sequence ID" value="TVX95009.1"/>
    <property type="molecule type" value="Genomic_DNA"/>
</dbReference>
<gene>
    <name evidence="5" type="ORF">FPZ45_24310</name>
</gene>
<dbReference type="PANTHER" id="PTHR12599">
    <property type="entry name" value="PTERIN-4-ALPHA-CARBINOLAMINE DEHYDRATASE"/>
    <property type="match status" value="1"/>
</dbReference>
<keyword evidence="6" id="KW-1185">Reference proteome</keyword>
<organism evidence="5 6">
    <name type="scientific">Cohnella terricola</name>
    <dbReference type="NCBI Taxonomy" id="1289167"/>
    <lineage>
        <taxon>Bacteria</taxon>
        <taxon>Bacillati</taxon>
        <taxon>Bacillota</taxon>
        <taxon>Bacilli</taxon>
        <taxon>Bacillales</taxon>
        <taxon>Paenibacillaceae</taxon>
        <taxon>Cohnella</taxon>
    </lineage>
</organism>
<comment type="similarity">
    <text evidence="2 4">Belongs to the pterin-4-alpha-carbinolamine dehydratase family.</text>
</comment>
<evidence type="ECO:0000313" key="5">
    <source>
        <dbReference type="EMBL" id="TVX95009.1"/>
    </source>
</evidence>
<dbReference type="AlphaFoldDB" id="A0A559J543"/>
<accession>A0A559J543</accession>
<dbReference type="Proteomes" id="UP000316330">
    <property type="component" value="Unassembled WGS sequence"/>
</dbReference>
<keyword evidence="3 4" id="KW-0456">Lyase</keyword>
<comment type="caution">
    <text evidence="5">The sequence shown here is derived from an EMBL/GenBank/DDBJ whole genome shotgun (WGS) entry which is preliminary data.</text>
</comment>